<reference evidence="2" key="1">
    <citation type="submission" date="2025-08" db="UniProtKB">
        <authorList>
            <consortium name="Ensembl"/>
        </authorList>
    </citation>
    <scope>IDENTIFICATION</scope>
</reference>
<organism evidence="2 3">
    <name type="scientific">Maylandia zebra</name>
    <name type="common">zebra mbuna</name>
    <dbReference type="NCBI Taxonomy" id="106582"/>
    <lineage>
        <taxon>Eukaryota</taxon>
        <taxon>Metazoa</taxon>
        <taxon>Chordata</taxon>
        <taxon>Craniata</taxon>
        <taxon>Vertebrata</taxon>
        <taxon>Euteleostomi</taxon>
        <taxon>Actinopterygii</taxon>
        <taxon>Neopterygii</taxon>
        <taxon>Teleostei</taxon>
        <taxon>Neoteleostei</taxon>
        <taxon>Acanthomorphata</taxon>
        <taxon>Ovalentaria</taxon>
        <taxon>Cichlomorphae</taxon>
        <taxon>Cichliformes</taxon>
        <taxon>Cichlidae</taxon>
        <taxon>African cichlids</taxon>
        <taxon>Pseudocrenilabrinae</taxon>
        <taxon>Haplochromini</taxon>
        <taxon>Maylandia</taxon>
        <taxon>Maylandia zebra complex</taxon>
    </lineage>
</organism>
<evidence type="ECO:0000313" key="3">
    <source>
        <dbReference type="Proteomes" id="UP000265160"/>
    </source>
</evidence>
<proteinExistence type="predicted"/>
<dbReference type="GO" id="GO:0015074">
    <property type="term" value="P:DNA integration"/>
    <property type="evidence" value="ECO:0007669"/>
    <property type="project" value="InterPro"/>
</dbReference>
<evidence type="ECO:0000259" key="1">
    <source>
        <dbReference type="Pfam" id="PF01498"/>
    </source>
</evidence>
<dbReference type="GeneTree" id="ENSGT00940000177593"/>
<protein>
    <recommendedName>
        <fullName evidence="1">Transposase Tc1-like domain-containing protein</fullName>
    </recommendedName>
</protein>
<dbReference type="AlphaFoldDB" id="A0A3P9B4H4"/>
<feature type="domain" description="Transposase Tc1-like" evidence="1">
    <location>
        <begin position="40"/>
        <end position="100"/>
    </location>
</feature>
<dbReference type="Ensembl" id="ENSMZET00005005003.1">
    <property type="protein sequence ID" value="ENSMZEP00005004795.1"/>
    <property type="gene ID" value="ENSMZEG00005003713.1"/>
</dbReference>
<dbReference type="Proteomes" id="UP000265160">
    <property type="component" value="Unplaced"/>
</dbReference>
<sequence>MNKMSRNAVCCIIAKYKETNSVRNKPGRGRKHKISRTLERKIVKDVSKEPRTSASGVDVSRNTVVTALHRGGLQGYRPRRTPLLKEQHITAQMRFAHEHWKGKHEFWKSVL</sequence>
<dbReference type="Pfam" id="PF01498">
    <property type="entry name" value="HTH_Tnp_Tc3_2"/>
    <property type="match status" value="1"/>
</dbReference>
<keyword evidence="3" id="KW-1185">Reference proteome</keyword>
<name>A0A3P9B4H4_9CICH</name>
<dbReference type="GO" id="GO:0003677">
    <property type="term" value="F:DNA binding"/>
    <property type="evidence" value="ECO:0007669"/>
    <property type="project" value="InterPro"/>
</dbReference>
<reference evidence="2" key="2">
    <citation type="submission" date="2025-09" db="UniProtKB">
        <authorList>
            <consortium name="Ensembl"/>
        </authorList>
    </citation>
    <scope>IDENTIFICATION</scope>
</reference>
<dbReference type="GO" id="GO:0006313">
    <property type="term" value="P:DNA transposition"/>
    <property type="evidence" value="ECO:0007669"/>
    <property type="project" value="InterPro"/>
</dbReference>
<accession>A0A3P9B4H4</accession>
<evidence type="ECO:0000313" key="2">
    <source>
        <dbReference type="Ensembl" id="ENSMZEP00005004795.1"/>
    </source>
</evidence>
<dbReference type="InterPro" id="IPR002492">
    <property type="entry name" value="Transposase_Tc1-like"/>
</dbReference>